<evidence type="ECO:0000256" key="2">
    <source>
        <dbReference type="ARBA" id="ARBA00022771"/>
    </source>
</evidence>
<keyword evidence="10" id="KW-1185">Reference proteome</keyword>
<organism evidence="9 10">
    <name type="scientific">Scyliorhinus torazame</name>
    <name type="common">Cloudy catshark</name>
    <name type="synonym">Catulus torazame</name>
    <dbReference type="NCBI Taxonomy" id="75743"/>
    <lineage>
        <taxon>Eukaryota</taxon>
        <taxon>Metazoa</taxon>
        <taxon>Chordata</taxon>
        <taxon>Craniata</taxon>
        <taxon>Vertebrata</taxon>
        <taxon>Chondrichthyes</taxon>
        <taxon>Elasmobranchii</taxon>
        <taxon>Galeomorphii</taxon>
        <taxon>Galeoidea</taxon>
        <taxon>Carcharhiniformes</taxon>
        <taxon>Scyliorhinidae</taxon>
        <taxon>Scyliorhinus</taxon>
    </lineage>
</organism>
<evidence type="ECO:0000313" key="9">
    <source>
        <dbReference type="EMBL" id="GCB63668.1"/>
    </source>
</evidence>
<reference evidence="9 10" key="1">
    <citation type="journal article" date="2018" name="Nat. Ecol. Evol.">
        <title>Shark genomes provide insights into elasmobranch evolution and the origin of vertebrates.</title>
        <authorList>
            <person name="Hara Y"/>
            <person name="Yamaguchi K"/>
            <person name="Onimaru K"/>
            <person name="Kadota M"/>
            <person name="Koyanagi M"/>
            <person name="Keeley SD"/>
            <person name="Tatsumi K"/>
            <person name="Tanaka K"/>
            <person name="Motone F"/>
            <person name="Kageyama Y"/>
            <person name="Nozu R"/>
            <person name="Adachi N"/>
            <person name="Nishimura O"/>
            <person name="Nakagawa R"/>
            <person name="Tanegashima C"/>
            <person name="Kiyatake I"/>
            <person name="Matsumoto R"/>
            <person name="Murakumo K"/>
            <person name="Nishida K"/>
            <person name="Terakita A"/>
            <person name="Kuratani S"/>
            <person name="Sato K"/>
            <person name="Hyodo S Kuraku.S."/>
        </authorList>
    </citation>
    <scope>NUCLEOTIDE SEQUENCE [LARGE SCALE GENOMIC DNA]</scope>
</reference>
<dbReference type="STRING" id="75743.A0A401NRZ2"/>
<evidence type="ECO:0000256" key="1">
    <source>
        <dbReference type="ARBA" id="ARBA00022723"/>
    </source>
</evidence>
<name>A0A401NRZ2_SCYTO</name>
<dbReference type="Proteomes" id="UP000288216">
    <property type="component" value="Unassembled WGS sequence"/>
</dbReference>
<dbReference type="SUPFAM" id="SSF49899">
    <property type="entry name" value="Concanavalin A-like lectins/glucanases"/>
    <property type="match status" value="1"/>
</dbReference>
<dbReference type="CDD" id="cd13733">
    <property type="entry name" value="SPRY_PRY_C-I_1"/>
    <property type="match status" value="1"/>
</dbReference>
<evidence type="ECO:0000259" key="6">
    <source>
        <dbReference type="PROSITE" id="PS50089"/>
    </source>
</evidence>
<dbReference type="PROSITE" id="PS50119">
    <property type="entry name" value="ZF_BBOX"/>
    <property type="match status" value="1"/>
</dbReference>
<evidence type="ECO:0000256" key="5">
    <source>
        <dbReference type="SAM" id="Coils"/>
    </source>
</evidence>
<keyword evidence="1" id="KW-0479">Metal-binding</keyword>
<dbReference type="InterPro" id="IPR001870">
    <property type="entry name" value="B30.2/SPRY"/>
</dbReference>
<evidence type="ECO:0000256" key="3">
    <source>
        <dbReference type="ARBA" id="ARBA00022833"/>
    </source>
</evidence>
<dbReference type="InterPro" id="IPR000315">
    <property type="entry name" value="Znf_B-box"/>
</dbReference>
<dbReference type="EMBL" id="BFAA01007954">
    <property type="protein sequence ID" value="GCB63668.1"/>
    <property type="molecule type" value="Genomic_DNA"/>
</dbReference>
<dbReference type="Gene3D" id="2.60.120.920">
    <property type="match status" value="1"/>
</dbReference>
<dbReference type="SUPFAM" id="SSF58100">
    <property type="entry name" value="Bacterial hemolysins"/>
    <property type="match status" value="1"/>
</dbReference>
<dbReference type="Gene3D" id="3.30.40.10">
    <property type="entry name" value="Zinc/RING finger domain, C3HC4 (zinc finger)"/>
    <property type="match status" value="1"/>
</dbReference>
<dbReference type="InterPro" id="IPR043136">
    <property type="entry name" value="B30.2/SPRY_sf"/>
</dbReference>
<dbReference type="GO" id="GO:0008270">
    <property type="term" value="F:zinc ion binding"/>
    <property type="evidence" value="ECO:0007669"/>
    <property type="project" value="UniProtKB-KW"/>
</dbReference>
<dbReference type="OrthoDB" id="6105938at2759"/>
<evidence type="ECO:0000313" key="10">
    <source>
        <dbReference type="Proteomes" id="UP000288216"/>
    </source>
</evidence>
<dbReference type="InterPro" id="IPR013083">
    <property type="entry name" value="Znf_RING/FYVE/PHD"/>
</dbReference>
<evidence type="ECO:0000259" key="8">
    <source>
        <dbReference type="PROSITE" id="PS50188"/>
    </source>
</evidence>
<dbReference type="SMART" id="SM00449">
    <property type="entry name" value="SPRY"/>
    <property type="match status" value="1"/>
</dbReference>
<dbReference type="InterPro" id="IPR050143">
    <property type="entry name" value="TRIM/RBCC"/>
</dbReference>
<feature type="coiled-coil region" evidence="5">
    <location>
        <begin position="206"/>
        <end position="233"/>
    </location>
</feature>
<feature type="domain" description="B box-type" evidence="7">
    <location>
        <begin position="103"/>
        <end position="144"/>
    </location>
</feature>
<dbReference type="FunFam" id="2.60.120.920:FF:000004">
    <property type="entry name" value="Butyrophilin subfamily 1 member A1"/>
    <property type="match status" value="1"/>
</dbReference>
<comment type="caution">
    <text evidence="9">The sequence shown here is derived from an EMBL/GenBank/DDBJ whole genome shotgun (WGS) entry which is preliminary data.</text>
</comment>
<gene>
    <name evidence="9" type="ORF">scyTo_0014662</name>
</gene>
<dbReference type="Pfam" id="PF13765">
    <property type="entry name" value="PRY"/>
    <property type="match status" value="1"/>
</dbReference>
<dbReference type="PROSITE" id="PS50188">
    <property type="entry name" value="B302_SPRY"/>
    <property type="match status" value="1"/>
</dbReference>
<feature type="domain" description="RING-type" evidence="6">
    <location>
        <begin position="30"/>
        <end position="70"/>
    </location>
</feature>
<dbReference type="Pfam" id="PF15227">
    <property type="entry name" value="zf-C3HC4_4"/>
    <property type="match status" value="1"/>
</dbReference>
<dbReference type="SMART" id="SM00184">
    <property type="entry name" value="RING"/>
    <property type="match status" value="1"/>
</dbReference>
<dbReference type="InterPro" id="IPR017907">
    <property type="entry name" value="Znf_RING_CS"/>
</dbReference>
<keyword evidence="5" id="KW-0175">Coiled coil</keyword>
<dbReference type="SMART" id="SM00589">
    <property type="entry name" value="PRY"/>
    <property type="match status" value="1"/>
</dbReference>
<dbReference type="InterPro" id="IPR001841">
    <property type="entry name" value="Znf_RING"/>
</dbReference>
<feature type="coiled-coil region" evidence="5">
    <location>
        <begin position="148"/>
        <end position="182"/>
    </location>
</feature>
<dbReference type="PANTHER" id="PTHR24103">
    <property type="entry name" value="E3 UBIQUITIN-PROTEIN LIGASE TRIM"/>
    <property type="match status" value="1"/>
</dbReference>
<accession>A0A401NRZ2</accession>
<dbReference type="InterPro" id="IPR013320">
    <property type="entry name" value="ConA-like_dom_sf"/>
</dbReference>
<dbReference type="InterPro" id="IPR006574">
    <property type="entry name" value="PRY"/>
</dbReference>
<dbReference type="SUPFAM" id="SSF57850">
    <property type="entry name" value="RING/U-box"/>
    <property type="match status" value="1"/>
</dbReference>
<dbReference type="Gene3D" id="3.30.160.60">
    <property type="entry name" value="Classic Zinc Finger"/>
    <property type="match status" value="1"/>
</dbReference>
<dbReference type="SUPFAM" id="SSF57845">
    <property type="entry name" value="B-box zinc-binding domain"/>
    <property type="match status" value="1"/>
</dbReference>
<keyword evidence="3" id="KW-0862">Zinc</keyword>
<keyword evidence="2 4" id="KW-0863">Zinc-finger</keyword>
<dbReference type="InterPro" id="IPR003877">
    <property type="entry name" value="SPRY_dom"/>
</dbReference>
<dbReference type="InterPro" id="IPR003879">
    <property type="entry name" value="Butyrophylin_SPRY"/>
</dbReference>
<sequence length="487" mass="55416">PPLSVTSLRAGAKMAAMVEGLSKLVLDLTCPLCLAIFTDPVELQCEHYFCRGCITKHWEQQGELSCAICSDVSLSSTLKSNRKLSNVVATVCKEHARLEENVPSQHTCPEHQRKMERFCVTDCEVICLDCRDSRKHLHHDVLNVQEAAEEFKAQLQKSVTKLQTLIEKRNVAKSKYEGLLEEILNSTQNIVDSIKKSFEELHSFLYKEESALLQQLKEEVNQQSSQLQRQIDQIPRDLSSLDASIKAMEEEISQEDCISFLLNLKETQKRAKICVPPLENISVKVKPENYLGPLQYWTWKNMFKILDPGLSNLTFNPATACSHLSLCGPTRVRYSEKVKVVPDSPERFNVAAFILGSDGFTSGKHYWQVDVGDGKDWSLGVAKESINRKGDLRQSPKHGYWTIYREKDSFGAFLFHPKTIEVRGSPTRIGVYLDYDGGRVSFYDADLFSHLFTFHATFSEKVYPFFYPGLKVTKSNNGMLRIQHLYL</sequence>
<dbReference type="Pfam" id="PF00643">
    <property type="entry name" value="zf-B_box"/>
    <property type="match status" value="1"/>
</dbReference>
<feature type="non-terminal residue" evidence="9">
    <location>
        <position position="1"/>
    </location>
</feature>
<feature type="domain" description="B30.2/SPRY" evidence="8">
    <location>
        <begin position="293"/>
        <end position="482"/>
    </location>
</feature>
<evidence type="ECO:0000259" key="7">
    <source>
        <dbReference type="PROSITE" id="PS50119"/>
    </source>
</evidence>
<dbReference type="PRINTS" id="PR01407">
    <property type="entry name" value="BUTYPHLNCDUF"/>
</dbReference>
<proteinExistence type="predicted"/>
<dbReference type="PROSITE" id="PS00518">
    <property type="entry name" value="ZF_RING_1"/>
    <property type="match status" value="1"/>
</dbReference>
<dbReference type="PROSITE" id="PS50089">
    <property type="entry name" value="ZF_RING_2"/>
    <property type="match status" value="1"/>
</dbReference>
<protein>
    <submittedName>
        <fullName evidence="9">Uncharacterized protein</fullName>
    </submittedName>
</protein>
<dbReference type="AlphaFoldDB" id="A0A401NRZ2"/>
<dbReference type="Pfam" id="PF00622">
    <property type="entry name" value="SPRY"/>
    <property type="match status" value="1"/>
</dbReference>
<evidence type="ECO:0000256" key="4">
    <source>
        <dbReference type="PROSITE-ProRule" id="PRU00024"/>
    </source>
</evidence>